<dbReference type="AlphaFoldDB" id="A0A372JFP9"/>
<evidence type="ECO:0000259" key="4">
    <source>
        <dbReference type="PROSITE" id="PS01124"/>
    </source>
</evidence>
<dbReference type="InterPro" id="IPR018060">
    <property type="entry name" value="HTH_AraC"/>
</dbReference>
<evidence type="ECO:0000256" key="2">
    <source>
        <dbReference type="ARBA" id="ARBA00023125"/>
    </source>
</evidence>
<name>A0A372JFP9_9ACTN</name>
<feature type="domain" description="HTH araC/xylS-type" evidence="4">
    <location>
        <begin position="10"/>
        <end position="108"/>
    </location>
</feature>
<dbReference type="InterPro" id="IPR018062">
    <property type="entry name" value="HTH_AraC-typ_CS"/>
</dbReference>
<reference evidence="5 6" key="1">
    <citation type="submission" date="2018-08" db="EMBL/GenBank/DDBJ databases">
        <title>Actinomadura jelena sp. nov., a novel Actinomycete isolated from soil in Chad.</title>
        <authorList>
            <person name="Shi L."/>
        </authorList>
    </citation>
    <scope>NUCLEOTIDE SEQUENCE [LARGE SCALE GENOMIC DNA]</scope>
    <source>
        <strain evidence="5 6">NEAU-G17</strain>
    </source>
</reference>
<dbReference type="OrthoDB" id="9816011at2"/>
<dbReference type="EMBL" id="QURH01000683">
    <property type="protein sequence ID" value="RFU38831.1"/>
    <property type="molecule type" value="Genomic_DNA"/>
</dbReference>
<organism evidence="5 6">
    <name type="scientific">Actinomadura logoneensis</name>
    <dbReference type="NCBI Taxonomy" id="2293572"/>
    <lineage>
        <taxon>Bacteria</taxon>
        <taxon>Bacillati</taxon>
        <taxon>Actinomycetota</taxon>
        <taxon>Actinomycetes</taxon>
        <taxon>Streptosporangiales</taxon>
        <taxon>Thermomonosporaceae</taxon>
        <taxon>Actinomadura</taxon>
    </lineage>
</organism>
<dbReference type="Proteomes" id="UP000261811">
    <property type="component" value="Unassembled WGS sequence"/>
</dbReference>
<evidence type="ECO:0000313" key="5">
    <source>
        <dbReference type="EMBL" id="RFU38831.1"/>
    </source>
</evidence>
<dbReference type="GO" id="GO:0043565">
    <property type="term" value="F:sequence-specific DNA binding"/>
    <property type="evidence" value="ECO:0007669"/>
    <property type="project" value="InterPro"/>
</dbReference>
<keyword evidence="3" id="KW-0804">Transcription</keyword>
<gene>
    <name evidence="5" type="ORF">DZF91_25615</name>
</gene>
<keyword evidence="6" id="KW-1185">Reference proteome</keyword>
<comment type="caution">
    <text evidence="5">The sequence shown here is derived from an EMBL/GenBank/DDBJ whole genome shotgun (WGS) entry which is preliminary data.</text>
</comment>
<dbReference type="PANTHER" id="PTHR43280">
    <property type="entry name" value="ARAC-FAMILY TRANSCRIPTIONAL REGULATOR"/>
    <property type="match status" value="1"/>
</dbReference>
<dbReference type="Gene3D" id="1.10.10.60">
    <property type="entry name" value="Homeodomain-like"/>
    <property type="match status" value="2"/>
</dbReference>
<dbReference type="PROSITE" id="PS00041">
    <property type="entry name" value="HTH_ARAC_FAMILY_1"/>
    <property type="match status" value="1"/>
</dbReference>
<dbReference type="InterPro" id="IPR009057">
    <property type="entry name" value="Homeodomain-like_sf"/>
</dbReference>
<evidence type="ECO:0000313" key="6">
    <source>
        <dbReference type="Proteomes" id="UP000261811"/>
    </source>
</evidence>
<dbReference type="PANTHER" id="PTHR43280:SF2">
    <property type="entry name" value="HTH-TYPE TRANSCRIPTIONAL REGULATOR EXSA"/>
    <property type="match status" value="1"/>
</dbReference>
<dbReference type="RefSeq" id="WP_117359771.1">
    <property type="nucleotide sequence ID" value="NZ_QURH01000683.1"/>
</dbReference>
<proteinExistence type="predicted"/>
<keyword evidence="1" id="KW-0805">Transcription regulation</keyword>
<dbReference type="PRINTS" id="PR00032">
    <property type="entry name" value="HTHARAC"/>
</dbReference>
<dbReference type="PROSITE" id="PS01124">
    <property type="entry name" value="HTH_ARAC_FAMILY_2"/>
    <property type="match status" value="1"/>
</dbReference>
<evidence type="ECO:0000256" key="1">
    <source>
        <dbReference type="ARBA" id="ARBA00023015"/>
    </source>
</evidence>
<evidence type="ECO:0000256" key="3">
    <source>
        <dbReference type="ARBA" id="ARBA00023163"/>
    </source>
</evidence>
<dbReference type="GO" id="GO:0003700">
    <property type="term" value="F:DNA-binding transcription factor activity"/>
    <property type="evidence" value="ECO:0007669"/>
    <property type="project" value="InterPro"/>
</dbReference>
<protein>
    <submittedName>
        <fullName evidence="5">AraC family transcriptional regulator</fullName>
    </submittedName>
</protein>
<sequence length="257" mass="27580">MADVSEEAVERVVRAMYENFGEQLTIDDMARTALFSKFHFSRIFRQVTGISPGRFLSAVRLQAAKRLLISTSLTVAEISNQVGYTSVGTFSSRFKSSVGVAPTLYRQNGGFRPLIPTDNRRNGWGSRSVTIGGEIVPPPDRDADLVFVGLFPEPIPQGSPVRCTVLDGPGRYELPNVPQGTWYVLAHSVAPGRGPVVPDPTAPDAVPWVGSSGPIAVGSSTVPGPVDVRLRPMRIIDPPLLLALLDTGMDRVDATGA</sequence>
<keyword evidence="2" id="KW-0238">DNA-binding</keyword>
<dbReference type="InterPro" id="IPR020449">
    <property type="entry name" value="Tscrpt_reg_AraC-type_HTH"/>
</dbReference>
<dbReference type="SMART" id="SM00342">
    <property type="entry name" value="HTH_ARAC"/>
    <property type="match status" value="1"/>
</dbReference>
<accession>A0A372JFP9</accession>
<dbReference type="Pfam" id="PF12833">
    <property type="entry name" value="HTH_18"/>
    <property type="match status" value="1"/>
</dbReference>
<dbReference type="SUPFAM" id="SSF46689">
    <property type="entry name" value="Homeodomain-like"/>
    <property type="match status" value="2"/>
</dbReference>